<dbReference type="EMBL" id="CP036272">
    <property type="protein sequence ID" value="QDT58302.1"/>
    <property type="molecule type" value="Genomic_DNA"/>
</dbReference>
<dbReference type="Proteomes" id="UP000315003">
    <property type="component" value="Chromosome"/>
</dbReference>
<dbReference type="OrthoDB" id="9801557at2"/>
<feature type="transmembrane region" description="Helical" evidence="1">
    <location>
        <begin position="367"/>
        <end position="388"/>
    </location>
</feature>
<name>A0A517SQA7_9BACT</name>
<accession>A0A517SQA7</accession>
<sequence>MSLTLAFAAALLLLGVLMRQWLPLFRVLYIPASVIAGFIGLGILAPLSSDWGSTAHPGLSQWAEQAIETLATWPGELIAIVFAAMMLQPPDSGSGDREEIKASNVARQGLMAWIIVLGQTAVGALATWLLIKPWVDVPNSFGMLIETGFAGGHATASAMGEVFNNSIINFPIGKDLGLLMATLGLVYGIISGIVFINIGVRLGWAPGNDGAHESSGDSTSNEKQAAKPKSTGFAVWASDTIDPMLLQLVWIALAVGLGALMQLGVQTAATRIDQARATTAQTETTANGKTITPIESSLDDGAAIESTDAESTGDNAVAAKPDKSELSKRLKIANVLDFPLFIYAMLGGFCLRKLFRGMGWEHRIDPVSINHIGSAAMEVLVVAAIASLKLSAVVAWVGPLLVLFLCGSVWCCFCLLVLSRWILPKSHWFQLGLINYGMSTGTTATGLVLLRVVDPDLRTSAAGEYALAAPISAPFIGGGILTFALPLLFLESFPLALTALVLAGVITVLILIGIRANKRQQPNGS</sequence>
<protein>
    <submittedName>
        <fullName evidence="2">Sodium/glutamate symporter</fullName>
    </submittedName>
</protein>
<dbReference type="GO" id="GO:0015813">
    <property type="term" value="P:L-glutamate transmembrane transport"/>
    <property type="evidence" value="ECO:0007669"/>
    <property type="project" value="InterPro"/>
</dbReference>
<feature type="transmembrane region" description="Helical" evidence="1">
    <location>
        <begin position="465"/>
        <end position="489"/>
    </location>
</feature>
<evidence type="ECO:0000313" key="2">
    <source>
        <dbReference type="EMBL" id="QDT58302.1"/>
    </source>
</evidence>
<organism evidence="2 3">
    <name type="scientific">Stieleria bergensis</name>
    <dbReference type="NCBI Taxonomy" id="2528025"/>
    <lineage>
        <taxon>Bacteria</taxon>
        <taxon>Pseudomonadati</taxon>
        <taxon>Planctomycetota</taxon>
        <taxon>Planctomycetia</taxon>
        <taxon>Pirellulales</taxon>
        <taxon>Pirellulaceae</taxon>
        <taxon>Stieleria</taxon>
    </lineage>
</organism>
<evidence type="ECO:0000256" key="1">
    <source>
        <dbReference type="SAM" id="Phobius"/>
    </source>
</evidence>
<keyword evidence="1" id="KW-1133">Transmembrane helix</keyword>
<feature type="transmembrane region" description="Helical" evidence="1">
    <location>
        <begin position="176"/>
        <end position="200"/>
    </location>
</feature>
<feature type="transmembrane region" description="Helical" evidence="1">
    <location>
        <begin position="335"/>
        <end position="355"/>
    </location>
</feature>
<keyword evidence="1" id="KW-0472">Membrane</keyword>
<gene>
    <name evidence="2" type="ORF">SV7mr_07920</name>
</gene>
<dbReference type="InterPro" id="IPR004445">
    <property type="entry name" value="GltS"/>
</dbReference>
<feature type="transmembrane region" description="Helical" evidence="1">
    <location>
        <begin position="400"/>
        <end position="422"/>
    </location>
</feature>
<feature type="transmembrane region" description="Helical" evidence="1">
    <location>
        <begin position="244"/>
        <end position="265"/>
    </location>
</feature>
<feature type="transmembrane region" description="Helical" evidence="1">
    <location>
        <begin position="29"/>
        <end position="49"/>
    </location>
</feature>
<keyword evidence="3" id="KW-1185">Reference proteome</keyword>
<dbReference type="AlphaFoldDB" id="A0A517SQA7"/>
<reference evidence="2 3" key="1">
    <citation type="submission" date="2019-02" db="EMBL/GenBank/DDBJ databases">
        <title>Deep-cultivation of Planctomycetes and their phenomic and genomic characterization uncovers novel biology.</title>
        <authorList>
            <person name="Wiegand S."/>
            <person name="Jogler M."/>
            <person name="Boedeker C."/>
            <person name="Pinto D."/>
            <person name="Vollmers J."/>
            <person name="Rivas-Marin E."/>
            <person name="Kohn T."/>
            <person name="Peeters S.H."/>
            <person name="Heuer A."/>
            <person name="Rast P."/>
            <person name="Oberbeckmann S."/>
            <person name="Bunk B."/>
            <person name="Jeske O."/>
            <person name="Meyerdierks A."/>
            <person name="Storesund J.E."/>
            <person name="Kallscheuer N."/>
            <person name="Luecker S."/>
            <person name="Lage O.M."/>
            <person name="Pohl T."/>
            <person name="Merkel B.J."/>
            <person name="Hornburger P."/>
            <person name="Mueller R.-W."/>
            <person name="Bruemmer F."/>
            <person name="Labrenz M."/>
            <person name="Spormann A.M."/>
            <person name="Op den Camp H."/>
            <person name="Overmann J."/>
            <person name="Amann R."/>
            <person name="Jetten M.S.M."/>
            <person name="Mascher T."/>
            <person name="Medema M.H."/>
            <person name="Devos D.P."/>
            <person name="Kaster A.-K."/>
            <person name="Ovreas L."/>
            <person name="Rohde M."/>
            <person name="Galperin M.Y."/>
            <person name="Jogler C."/>
        </authorList>
    </citation>
    <scope>NUCLEOTIDE SEQUENCE [LARGE SCALE GENOMIC DNA]</scope>
    <source>
        <strain evidence="2 3">SV_7m_r</strain>
    </source>
</reference>
<proteinExistence type="predicted"/>
<dbReference type="GO" id="GO:0016020">
    <property type="term" value="C:membrane"/>
    <property type="evidence" value="ECO:0007669"/>
    <property type="project" value="InterPro"/>
</dbReference>
<dbReference type="RefSeq" id="WP_145269368.1">
    <property type="nucleotide sequence ID" value="NZ_CP036272.1"/>
</dbReference>
<keyword evidence="1" id="KW-0812">Transmembrane</keyword>
<feature type="transmembrane region" description="Helical" evidence="1">
    <location>
        <begin position="428"/>
        <end position="453"/>
    </location>
</feature>
<evidence type="ECO:0000313" key="3">
    <source>
        <dbReference type="Proteomes" id="UP000315003"/>
    </source>
</evidence>
<feature type="transmembrane region" description="Helical" evidence="1">
    <location>
        <begin position="495"/>
        <end position="514"/>
    </location>
</feature>
<feature type="transmembrane region" description="Helical" evidence="1">
    <location>
        <begin position="110"/>
        <end position="131"/>
    </location>
</feature>
<dbReference type="GO" id="GO:0015501">
    <property type="term" value="F:glutamate:sodium symporter activity"/>
    <property type="evidence" value="ECO:0007669"/>
    <property type="project" value="InterPro"/>
</dbReference>
<dbReference type="PANTHER" id="PTHR36178:SF1">
    <property type="entry name" value="SODIUM_GLUTAMATE SYMPORTER"/>
    <property type="match status" value="1"/>
</dbReference>
<dbReference type="PANTHER" id="PTHR36178">
    <property type="entry name" value="SLR0625 PROTEIN"/>
    <property type="match status" value="1"/>
</dbReference>